<feature type="compositionally biased region" description="Polar residues" evidence="1">
    <location>
        <begin position="271"/>
        <end position="282"/>
    </location>
</feature>
<dbReference type="InterPro" id="IPR036366">
    <property type="entry name" value="PGBDSf"/>
</dbReference>
<organism evidence="3 4">
    <name type="scientific">Geosporobacter subterraneus DSM 17957</name>
    <dbReference type="NCBI Taxonomy" id="1121919"/>
    <lineage>
        <taxon>Bacteria</taxon>
        <taxon>Bacillati</taxon>
        <taxon>Bacillota</taxon>
        <taxon>Clostridia</taxon>
        <taxon>Peptostreptococcales</taxon>
        <taxon>Thermotaleaceae</taxon>
        <taxon>Geosporobacter</taxon>
    </lineage>
</organism>
<dbReference type="GO" id="GO:0016787">
    <property type="term" value="F:hydrolase activity"/>
    <property type="evidence" value="ECO:0007669"/>
    <property type="project" value="UniProtKB-KW"/>
</dbReference>
<keyword evidence="3" id="KW-0378">Hydrolase</keyword>
<evidence type="ECO:0000313" key="4">
    <source>
        <dbReference type="Proteomes" id="UP000184536"/>
    </source>
</evidence>
<dbReference type="AlphaFoldDB" id="A0A1M6KV60"/>
<feature type="domain" description="Peptidoglycan binding-like" evidence="2">
    <location>
        <begin position="51"/>
        <end position="108"/>
    </location>
</feature>
<feature type="region of interest" description="Disordered" evidence="1">
    <location>
        <begin position="271"/>
        <end position="290"/>
    </location>
</feature>
<keyword evidence="4" id="KW-1185">Reference proteome</keyword>
<evidence type="ECO:0000259" key="2">
    <source>
        <dbReference type="Pfam" id="PF01471"/>
    </source>
</evidence>
<dbReference type="InterPro" id="IPR002477">
    <property type="entry name" value="Peptidoglycan-bd-like"/>
</dbReference>
<dbReference type="STRING" id="1121919.SAMN02745975_02511"/>
<evidence type="ECO:0000256" key="1">
    <source>
        <dbReference type="SAM" id="MobiDB-lite"/>
    </source>
</evidence>
<dbReference type="InterPro" id="IPR036365">
    <property type="entry name" value="PGBD-like_sf"/>
</dbReference>
<sequence>MVGPIGNKEERLMKKALSVLMLVALFLGFGSGVVDAKGYVFSQKVYKLGTRHSDVKVIQEALKKDGSFKQANTTTYYGTITEKAVKSFQKKHKIKADGIVGSATIKKMTELGLVAANKPQPKPQTTSRGTVQRQKVGEYLDWWTEVKDVLVSHNDVLLIEDVETGKTFNVKVTAGSNHADVETLTKEDTETLRSIWGGFSWDRRAVLVYKGNRVIAASMNGMPHAGVESQPGGQVVSSRSAGFGQGINYDFVKGNNMEGHVCLHFKNSLTHGSNKQDSQHQANVKKAAGL</sequence>
<proteinExistence type="predicted"/>
<dbReference type="EMBL" id="FQZV01000032">
    <property type="protein sequence ID" value="SHJ62783.1"/>
    <property type="molecule type" value="Genomic_DNA"/>
</dbReference>
<dbReference type="SUPFAM" id="SSF47090">
    <property type="entry name" value="PGBD-like"/>
    <property type="match status" value="1"/>
</dbReference>
<name>A0A1M6KV60_9FIRM</name>
<dbReference type="Proteomes" id="UP000184536">
    <property type="component" value="Unassembled WGS sequence"/>
</dbReference>
<accession>A0A1M6KV60</accession>
<reference evidence="4" key="1">
    <citation type="submission" date="2016-11" db="EMBL/GenBank/DDBJ databases">
        <authorList>
            <person name="Varghese N."/>
            <person name="Submissions S."/>
        </authorList>
    </citation>
    <scope>NUCLEOTIDE SEQUENCE [LARGE SCALE GENOMIC DNA]</scope>
    <source>
        <strain evidence="4">DSM 17957</strain>
    </source>
</reference>
<dbReference type="Pfam" id="PF01471">
    <property type="entry name" value="PG_binding_1"/>
    <property type="match status" value="1"/>
</dbReference>
<protein>
    <submittedName>
        <fullName evidence="3">Peptidoglycan-binding (PGRP) domain of peptidoglycan hydrolases-containing protein</fullName>
    </submittedName>
</protein>
<dbReference type="Gene3D" id="1.10.101.10">
    <property type="entry name" value="PGBD-like superfamily/PGBD"/>
    <property type="match status" value="1"/>
</dbReference>
<evidence type="ECO:0000313" key="3">
    <source>
        <dbReference type="EMBL" id="SHJ62783.1"/>
    </source>
</evidence>
<gene>
    <name evidence="3" type="ORF">SAMN02745975_02511</name>
</gene>